<evidence type="ECO:0000259" key="6">
    <source>
        <dbReference type="PROSITE" id="PS50268"/>
    </source>
</evidence>
<gene>
    <name evidence="7" type="primary">Cdh16</name>
</gene>
<dbReference type="GO" id="GO:0007156">
    <property type="term" value="P:homophilic cell adhesion via plasma membrane adhesion molecules"/>
    <property type="evidence" value="ECO:0007669"/>
    <property type="project" value="InterPro"/>
</dbReference>
<protein>
    <submittedName>
        <fullName evidence="7">Cadherin 16</fullName>
    </submittedName>
</protein>
<keyword evidence="2" id="KW-0677">Repeat</keyword>
<keyword evidence="4" id="KW-0472">Membrane</keyword>
<dbReference type="InterPro" id="IPR039808">
    <property type="entry name" value="Cadherin"/>
</dbReference>
<reference evidence="7" key="2">
    <citation type="submission" date="2025-09" db="UniProtKB">
        <authorList>
            <consortium name="Ensembl"/>
        </authorList>
    </citation>
    <scope>IDENTIFICATION</scope>
</reference>
<dbReference type="InterPro" id="IPR002126">
    <property type="entry name" value="Cadherin-like_dom"/>
</dbReference>
<keyword evidence="3 5" id="KW-0106">Calcium</keyword>
<evidence type="ECO:0000313" key="7">
    <source>
        <dbReference type="Ensembl" id="ENSJJAP00000015130.1"/>
    </source>
</evidence>
<accession>A0A8C5P127</accession>
<dbReference type="GO" id="GO:0016339">
    <property type="term" value="P:calcium-dependent cell-cell adhesion via plasma membrane cell adhesion molecules"/>
    <property type="evidence" value="ECO:0007669"/>
    <property type="project" value="TreeGrafter"/>
</dbReference>
<dbReference type="GO" id="GO:0034332">
    <property type="term" value="P:adherens junction organization"/>
    <property type="evidence" value="ECO:0007669"/>
    <property type="project" value="TreeGrafter"/>
</dbReference>
<dbReference type="GO" id="GO:0000902">
    <property type="term" value="P:cell morphogenesis"/>
    <property type="evidence" value="ECO:0007669"/>
    <property type="project" value="TreeGrafter"/>
</dbReference>
<keyword evidence="8" id="KW-1185">Reference proteome</keyword>
<feature type="domain" description="Cadherin" evidence="6">
    <location>
        <begin position="1"/>
        <end position="106"/>
    </location>
</feature>
<dbReference type="PANTHER" id="PTHR24027:SF424">
    <property type="entry name" value="CADHERIN-16 ISOFORM X3"/>
    <property type="match status" value="1"/>
</dbReference>
<evidence type="ECO:0000256" key="1">
    <source>
        <dbReference type="ARBA" id="ARBA00004370"/>
    </source>
</evidence>
<evidence type="ECO:0000256" key="4">
    <source>
        <dbReference type="ARBA" id="ARBA00023136"/>
    </source>
</evidence>
<evidence type="ECO:0000313" key="8">
    <source>
        <dbReference type="Proteomes" id="UP000694385"/>
    </source>
</evidence>
<dbReference type="GO" id="GO:0005509">
    <property type="term" value="F:calcium ion binding"/>
    <property type="evidence" value="ECO:0007669"/>
    <property type="project" value="UniProtKB-UniRule"/>
</dbReference>
<dbReference type="FunFam" id="2.60.40.60:FF:000187">
    <property type="entry name" value="Cadherin 16"/>
    <property type="match status" value="1"/>
</dbReference>
<evidence type="ECO:0000256" key="2">
    <source>
        <dbReference type="ARBA" id="ARBA00022737"/>
    </source>
</evidence>
<reference evidence="7" key="1">
    <citation type="submission" date="2025-08" db="UniProtKB">
        <authorList>
            <consortium name="Ensembl"/>
        </authorList>
    </citation>
    <scope>IDENTIFICATION</scope>
</reference>
<dbReference type="GO" id="GO:0005912">
    <property type="term" value="C:adherens junction"/>
    <property type="evidence" value="ECO:0007669"/>
    <property type="project" value="TreeGrafter"/>
</dbReference>
<comment type="subcellular location">
    <subcellularLocation>
        <location evidence="1">Membrane</location>
    </subcellularLocation>
</comment>
<dbReference type="Gene3D" id="2.60.40.60">
    <property type="entry name" value="Cadherins"/>
    <property type="match status" value="1"/>
</dbReference>
<dbReference type="SUPFAM" id="SSF49313">
    <property type="entry name" value="Cadherin-like"/>
    <property type="match status" value="1"/>
</dbReference>
<dbReference type="GO" id="GO:0016477">
    <property type="term" value="P:cell migration"/>
    <property type="evidence" value="ECO:0007669"/>
    <property type="project" value="TreeGrafter"/>
</dbReference>
<dbReference type="GeneTree" id="ENSGT00940000161650"/>
<dbReference type="Proteomes" id="UP000694385">
    <property type="component" value="Unassembled WGS sequence"/>
</dbReference>
<dbReference type="GO" id="GO:0007043">
    <property type="term" value="P:cell-cell junction assembly"/>
    <property type="evidence" value="ECO:0007669"/>
    <property type="project" value="TreeGrafter"/>
</dbReference>
<evidence type="ECO:0000256" key="5">
    <source>
        <dbReference type="PROSITE-ProRule" id="PRU00043"/>
    </source>
</evidence>
<dbReference type="Ensembl" id="ENSJJAT00000021634.1">
    <property type="protein sequence ID" value="ENSJJAP00000015130.1"/>
    <property type="gene ID" value="ENSJJAG00000017353.1"/>
</dbReference>
<dbReference type="AlphaFoldDB" id="A0A8C5P127"/>
<dbReference type="PROSITE" id="PS50268">
    <property type="entry name" value="CADHERIN_2"/>
    <property type="match status" value="1"/>
</dbReference>
<dbReference type="GO" id="GO:0008013">
    <property type="term" value="F:beta-catenin binding"/>
    <property type="evidence" value="ECO:0007669"/>
    <property type="project" value="TreeGrafter"/>
</dbReference>
<dbReference type="CDD" id="cd11304">
    <property type="entry name" value="Cadherin_repeat"/>
    <property type="match status" value="1"/>
</dbReference>
<name>A0A8C5P127_JACJA</name>
<dbReference type="GO" id="GO:0016342">
    <property type="term" value="C:catenin complex"/>
    <property type="evidence" value="ECO:0007669"/>
    <property type="project" value="TreeGrafter"/>
</dbReference>
<dbReference type="Pfam" id="PF00028">
    <property type="entry name" value="Cadherin"/>
    <property type="match status" value="1"/>
</dbReference>
<dbReference type="GO" id="GO:0044331">
    <property type="term" value="P:cell-cell adhesion mediated by cadherin"/>
    <property type="evidence" value="ECO:0007669"/>
    <property type="project" value="TreeGrafter"/>
</dbReference>
<evidence type="ECO:0000256" key="3">
    <source>
        <dbReference type="ARBA" id="ARBA00022837"/>
    </source>
</evidence>
<dbReference type="PANTHER" id="PTHR24027">
    <property type="entry name" value="CADHERIN-23"/>
    <property type="match status" value="1"/>
</dbReference>
<proteinExistence type="predicted"/>
<dbReference type="GO" id="GO:0045296">
    <property type="term" value="F:cadherin binding"/>
    <property type="evidence" value="ECO:0007669"/>
    <property type="project" value="TreeGrafter"/>
</dbReference>
<organism evidence="7 8">
    <name type="scientific">Jaculus jaculus</name>
    <name type="common">Lesser Egyptian jerboa</name>
    <dbReference type="NCBI Taxonomy" id="51337"/>
    <lineage>
        <taxon>Eukaryota</taxon>
        <taxon>Metazoa</taxon>
        <taxon>Chordata</taxon>
        <taxon>Craniata</taxon>
        <taxon>Vertebrata</taxon>
        <taxon>Euteleostomi</taxon>
        <taxon>Mammalia</taxon>
        <taxon>Eutheria</taxon>
        <taxon>Euarchontoglires</taxon>
        <taxon>Glires</taxon>
        <taxon>Rodentia</taxon>
        <taxon>Myomorpha</taxon>
        <taxon>Dipodoidea</taxon>
        <taxon>Dipodidae</taxon>
        <taxon>Dipodinae</taxon>
        <taxon>Jaculus</taxon>
    </lineage>
</organism>
<dbReference type="InterPro" id="IPR015919">
    <property type="entry name" value="Cadherin-like_sf"/>
</dbReference>
<sequence>SLPENAKPGTLVTTLMATDADLEPAFRLMDFSIEAGDPEGIFDLAWEPDSDRVQLRLHKNLSYEAAPHHEVVVVVQNVEELLGPGPGPGSTATVTVLVERVVPPLKLDQESYEASVPVSTPAGSFLLTIQPSNPMRSLSSIQ</sequence>